<dbReference type="Gene3D" id="3.20.20.80">
    <property type="entry name" value="Glycosidases"/>
    <property type="match status" value="1"/>
</dbReference>
<keyword evidence="4 6" id="KW-0326">Glycosidase</keyword>
<dbReference type="InterPro" id="IPR044846">
    <property type="entry name" value="GH10"/>
</dbReference>
<keyword evidence="2 4" id="KW-0119">Carbohydrate metabolism</keyword>
<dbReference type="OrthoDB" id="9809277at2"/>
<keyword evidence="7" id="KW-1185">Reference proteome</keyword>
<keyword evidence="3 4" id="KW-0624">Polysaccharide degradation</keyword>
<dbReference type="GO" id="GO:0031176">
    <property type="term" value="F:endo-1,4-beta-xylanase activity"/>
    <property type="evidence" value="ECO:0007669"/>
    <property type="project" value="UniProtKB-EC"/>
</dbReference>
<accession>A0A286RKT9</accession>
<gene>
    <name evidence="6" type="ORF">THTE_3961</name>
</gene>
<reference evidence="6 7" key="1">
    <citation type="journal article" name="Front. Microbiol.">
        <title>Sugar Metabolism of the First Thermophilic Planctomycete Thermogutta terrifontis: Comparative Genomic and Transcriptomic Approaches.</title>
        <authorList>
            <person name="Elcheninov A.G."/>
            <person name="Menzel P."/>
            <person name="Gudbergsdottir S.R."/>
            <person name="Slesarev A.I."/>
            <person name="Kadnikov V.V."/>
            <person name="Krogh A."/>
            <person name="Bonch-Osmolovskaya E.A."/>
            <person name="Peng X."/>
            <person name="Kublanov I.V."/>
        </authorList>
    </citation>
    <scope>NUCLEOTIDE SEQUENCE [LARGE SCALE GENOMIC DNA]</scope>
    <source>
        <strain evidence="6 7">R1</strain>
    </source>
</reference>
<evidence type="ECO:0000256" key="2">
    <source>
        <dbReference type="ARBA" id="ARBA00023277"/>
    </source>
</evidence>
<dbReference type="Gene3D" id="2.60.40.1120">
    <property type="entry name" value="Carboxypeptidase-like, regulatory domain"/>
    <property type="match status" value="1"/>
</dbReference>
<dbReference type="PANTHER" id="PTHR31490:SF1">
    <property type="entry name" value="ENDO-1,4-BETA-XYLANASE 1"/>
    <property type="match status" value="1"/>
</dbReference>
<evidence type="ECO:0000256" key="3">
    <source>
        <dbReference type="ARBA" id="ARBA00023326"/>
    </source>
</evidence>
<keyword evidence="1 4" id="KW-0378">Hydrolase</keyword>
<dbReference type="SMART" id="SM00633">
    <property type="entry name" value="Glyco_10"/>
    <property type="match status" value="1"/>
</dbReference>
<dbReference type="SUPFAM" id="SSF51445">
    <property type="entry name" value="(Trans)glycosidases"/>
    <property type="match status" value="1"/>
</dbReference>
<dbReference type="EC" id="3.2.1.8" evidence="4"/>
<dbReference type="AlphaFoldDB" id="A0A286RKT9"/>
<evidence type="ECO:0000313" key="7">
    <source>
        <dbReference type="Proteomes" id="UP000215086"/>
    </source>
</evidence>
<dbReference type="PRINTS" id="PR00134">
    <property type="entry name" value="GLHYDRLASE10"/>
</dbReference>
<dbReference type="Pfam" id="PF00331">
    <property type="entry name" value="Glyco_hydro_10"/>
    <property type="match status" value="1"/>
</dbReference>
<dbReference type="PANTHER" id="PTHR31490">
    <property type="entry name" value="GLYCOSYL HYDROLASE"/>
    <property type="match status" value="1"/>
</dbReference>
<proteinExistence type="inferred from homology"/>
<evidence type="ECO:0000256" key="4">
    <source>
        <dbReference type="RuleBase" id="RU361174"/>
    </source>
</evidence>
<dbReference type="RefSeq" id="WP_095416323.1">
    <property type="nucleotide sequence ID" value="NZ_CP018477.1"/>
</dbReference>
<comment type="catalytic activity">
    <reaction evidence="4">
        <text>Endohydrolysis of (1-&gt;4)-beta-D-xylosidic linkages in xylans.</text>
        <dbReference type="EC" id="3.2.1.8"/>
    </reaction>
</comment>
<dbReference type="Proteomes" id="UP000215086">
    <property type="component" value="Chromosome"/>
</dbReference>
<evidence type="ECO:0000313" key="6">
    <source>
        <dbReference type="EMBL" id="ASV76562.1"/>
    </source>
</evidence>
<keyword evidence="6" id="KW-0858">Xylan degradation</keyword>
<name>A0A286RKT9_9BACT</name>
<dbReference type="GO" id="GO:0045493">
    <property type="term" value="P:xylan catabolic process"/>
    <property type="evidence" value="ECO:0007669"/>
    <property type="project" value="UniProtKB-KW"/>
</dbReference>
<organism evidence="6 7">
    <name type="scientific">Thermogutta terrifontis</name>
    <dbReference type="NCBI Taxonomy" id="1331910"/>
    <lineage>
        <taxon>Bacteria</taxon>
        <taxon>Pseudomonadati</taxon>
        <taxon>Planctomycetota</taxon>
        <taxon>Planctomycetia</taxon>
        <taxon>Pirellulales</taxon>
        <taxon>Thermoguttaceae</taxon>
        <taxon>Thermogutta</taxon>
    </lineage>
</organism>
<sequence length="450" mass="52599">MSRTLTLHIAVALIAAVITNLPRGLRAAEESDELWQTAEERIEKYRKGDIEMVVILDGQPVPDAEVTIEQTRHAFLFGCNIFNWGRIEDPKLEEAYRQRFAEIFNYATVGFYWPSYEWRQGEPSHEYARRVAEWCREHGIVVKGHPLAWNFADPAWLPDDPKEILRLQLARIEDCVSRFAGLIDRWDVVNEATEFDRTSFQQRAPKMTRMWQEVGQVEFTKLCFDRARKANPDATLIINDYVTSPKYERLLEQLVDNQNHPIFDVIGIQSHMHGGTWSNRQIWEVCERFSRFKAPLHFTETTILSGQRGWERPRPWVTTPEGEEYQAREVVRFYTMLFSHPAVQAITWWDFSDYRAWQGAPAGLLRRDMSPKPAYTELYKLIKQKWWTKETAKTDEAGRIKFRGFAGEYKVQVSKEGVAAREMNVRVEAGSTTSIRVELQPRQTAYNTLR</sequence>
<dbReference type="PROSITE" id="PS51760">
    <property type="entry name" value="GH10_2"/>
    <property type="match status" value="1"/>
</dbReference>
<feature type="domain" description="GH10" evidence="5">
    <location>
        <begin position="86"/>
        <end position="381"/>
    </location>
</feature>
<dbReference type="InterPro" id="IPR017853">
    <property type="entry name" value="GH"/>
</dbReference>
<evidence type="ECO:0000259" key="5">
    <source>
        <dbReference type="PROSITE" id="PS51760"/>
    </source>
</evidence>
<dbReference type="KEGG" id="ttf:THTE_3961"/>
<dbReference type="EMBL" id="CP018477">
    <property type="protein sequence ID" value="ASV76562.1"/>
    <property type="molecule type" value="Genomic_DNA"/>
</dbReference>
<evidence type="ECO:0000256" key="1">
    <source>
        <dbReference type="ARBA" id="ARBA00022801"/>
    </source>
</evidence>
<comment type="similarity">
    <text evidence="4">Belongs to the glycosyl hydrolase 10 (cellulase F) family.</text>
</comment>
<dbReference type="InterPro" id="IPR001000">
    <property type="entry name" value="GH10_dom"/>
</dbReference>
<protein>
    <recommendedName>
        <fullName evidence="4">Beta-xylanase</fullName>
        <ecNumber evidence="4">3.2.1.8</ecNumber>
    </recommendedName>
</protein>